<dbReference type="STRING" id="1048205.AB852_06970"/>
<dbReference type="InterPro" id="IPR046095">
    <property type="entry name" value="DUF6113"/>
</dbReference>
<dbReference type="AlphaFoldDB" id="A0A1Q4VG71"/>
<keyword evidence="1" id="KW-0812">Transmembrane</keyword>
<keyword evidence="3" id="KW-1185">Reference proteome</keyword>
<evidence type="ECO:0000313" key="2">
    <source>
        <dbReference type="EMBL" id="OKH96807.1"/>
    </source>
</evidence>
<organism evidence="2 3">
    <name type="scientific">Streptomyces uncialis</name>
    <dbReference type="NCBI Taxonomy" id="1048205"/>
    <lineage>
        <taxon>Bacteria</taxon>
        <taxon>Bacillati</taxon>
        <taxon>Actinomycetota</taxon>
        <taxon>Actinomycetes</taxon>
        <taxon>Kitasatosporales</taxon>
        <taxon>Streptomycetaceae</taxon>
        <taxon>Streptomyces</taxon>
    </lineage>
</organism>
<protein>
    <submittedName>
        <fullName evidence="2">Membrane protein</fullName>
    </submittedName>
</protein>
<feature type="transmembrane region" description="Helical" evidence="1">
    <location>
        <begin position="87"/>
        <end position="108"/>
    </location>
</feature>
<dbReference type="EMBL" id="LFBV01000001">
    <property type="protein sequence ID" value="OKH96807.1"/>
    <property type="molecule type" value="Genomic_DNA"/>
</dbReference>
<keyword evidence="1" id="KW-1133">Transmembrane helix</keyword>
<keyword evidence="1" id="KW-0472">Membrane</keyword>
<name>A0A1Q4VG71_9ACTN</name>
<proteinExistence type="predicted"/>
<dbReference type="Pfam" id="PF19608">
    <property type="entry name" value="DUF6113"/>
    <property type="match status" value="1"/>
</dbReference>
<gene>
    <name evidence="2" type="ORF">AB852_06970</name>
</gene>
<feature type="transmembrane region" description="Helical" evidence="1">
    <location>
        <begin position="36"/>
        <end position="57"/>
    </location>
</feature>
<accession>A0A1Q4VG71</accession>
<feature type="transmembrane region" description="Helical" evidence="1">
    <location>
        <begin position="12"/>
        <end position="30"/>
    </location>
</feature>
<sequence>MLQGPPPPARIAAYAVLFALGLVIGVAGSLVQGGLFPGGLLLALAGTAGLFLGGSFLTRTRGGAVAPAAGWLVMVVLLTSSRPEGDFLFATGVGSYVYLLGGIAVAVMSATLGARVQPGGVPSRLGK</sequence>
<reference evidence="2 3" key="1">
    <citation type="submission" date="2015-06" db="EMBL/GenBank/DDBJ databases">
        <title>Cloning and characterization of the uncialamcin biosynthetic gene cluster.</title>
        <authorList>
            <person name="Yan X."/>
            <person name="Huang T."/>
            <person name="Ge H."/>
            <person name="Shen B."/>
        </authorList>
    </citation>
    <scope>NUCLEOTIDE SEQUENCE [LARGE SCALE GENOMIC DNA]</scope>
    <source>
        <strain evidence="2 3">DCA2648</strain>
    </source>
</reference>
<evidence type="ECO:0000313" key="3">
    <source>
        <dbReference type="Proteomes" id="UP000186455"/>
    </source>
</evidence>
<dbReference type="Proteomes" id="UP000186455">
    <property type="component" value="Unassembled WGS sequence"/>
</dbReference>
<evidence type="ECO:0000256" key="1">
    <source>
        <dbReference type="SAM" id="Phobius"/>
    </source>
</evidence>
<feature type="transmembrane region" description="Helical" evidence="1">
    <location>
        <begin position="64"/>
        <end position="81"/>
    </location>
</feature>
<comment type="caution">
    <text evidence="2">The sequence shown here is derived from an EMBL/GenBank/DDBJ whole genome shotgun (WGS) entry which is preliminary data.</text>
</comment>